<accession>A0A650CN65</accession>
<dbReference type="KEGG" id="sazo:D1868_03985"/>
<gene>
    <name evidence="1" type="ORF">D1868_03985</name>
</gene>
<sequence>MKGIIVAIIILLILAGVAYYLYSNGYFYTVNVQGIYVEYQNSFLINTIQTSYSNSSLTLHGGQTFVITLTMKNNGLLPIEITGINVSAPFTLVSASPSLPTTIDHGQNMVFTLTIKAPMKSYIGSLQIYVNGTKTL</sequence>
<protein>
    <recommendedName>
        <fullName evidence="3">DUF4352 domain-containing protein</fullName>
    </recommendedName>
</protein>
<evidence type="ECO:0008006" key="3">
    <source>
        <dbReference type="Google" id="ProtNLM"/>
    </source>
</evidence>
<dbReference type="GeneID" id="42798204"/>
<reference evidence="1 2" key="1">
    <citation type="submission" date="2019-10" db="EMBL/GenBank/DDBJ databases">
        <title>Genome Sequences from Six Type Strain Members of the Archaeal Family Sulfolobaceae: Acidianus ambivalens, Acidianus infernus, Metallosphaera prunae, Stygiolobus azoricus, Sulfolobus metallicus, and Sulfurisphaera ohwakuensis.</title>
        <authorList>
            <person name="Counts J.A."/>
            <person name="Kelly R.M."/>
        </authorList>
    </citation>
    <scope>NUCLEOTIDE SEQUENCE [LARGE SCALE GENOMIC DNA]</scope>
    <source>
        <strain evidence="1 2">FC6</strain>
    </source>
</reference>
<dbReference type="AlphaFoldDB" id="A0A650CN65"/>
<proteinExistence type="predicted"/>
<dbReference type="EMBL" id="CP045483">
    <property type="protein sequence ID" value="QGR19218.1"/>
    <property type="molecule type" value="Genomic_DNA"/>
</dbReference>
<dbReference type="Gene3D" id="2.60.40.10">
    <property type="entry name" value="Immunoglobulins"/>
    <property type="match status" value="1"/>
</dbReference>
<evidence type="ECO:0000313" key="1">
    <source>
        <dbReference type="EMBL" id="QGR19218.1"/>
    </source>
</evidence>
<organism evidence="1 2">
    <name type="scientific">Stygiolobus azoricus</name>
    <dbReference type="NCBI Taxonomy" id="41675"/>
    <lineage>
        <taxon>Archaea</taxon>
        <taxon>Thermoproteota</taxon>
        <taxon>Thermoprotei</taxon>
        <taxon>Sulfolobales</taxon>
        <taxon>Sulfolobaceae</taxon>
        <taxon>Stygiolobus</taxon>
    </lineage>
</organism>
<dbReference type="Proteomes" id="UP000423396">
    <property type="component" value="Chromosome"/>
</dbReference>
<evidence type="ECO:0000313" key="2">
    <source>
        <dbReference type="Proteomes" id="UP000423396"/>
    </source>
</evidence>
<dbReference type="InterPro" id="IPR013783">
    <property type="entry name" value="Ig-like_fold"/>
</dbReference>
<dbReference type="RefSeq" id="WP_156005773.1">
    <property type="nucleotide sequence ID" value="NZ_CP045483.1"/>
</dbReference>
<name>A0A650CN65_9CREN</name>
<dbReference type="OrthoDB" id="42104at2157"/>
<keyword evidence="2" id="KW-1185">Reference proteome</keyword>